<dbReference type="GO" id="GO:0016020">
    <property type="term" value="C:membrane"/>
    <property type="evidence" value="ECO:0007669"/>
    <property type="project" value="UniProtKB-SubCell"/>
</dbReference>
<dbReference type="PIRSF" id="PIRSF000847">
    <property type="entry name" value="Phos_ph_gly_syn"/>
    <property type="match status" value="1"/>
</dbReference>
<dbReference type="EMBL" id="SNYA01000002">
    <property type="protein sequence ID" value="TDP94535.1"/>
    <property type="molecule type" value="Genomic_DNA"/>
</dbReference>
<comment type="caution">
    <text evidence="14">The sequence shown here is derived from an EMBL/GenBank/DDBJ whole genome shotgun (WGS) entry which is preliminary data.</text>
</comment>
<evidence type="ECO:0000256" key="7">
    <source>
        <dbReference type="ARBA" id="ARBA00023098"/>
    </source>
</evidence>
<keyword evidence="10" id="KW-1208">Phospholipid metabolism</keyword>
<dbReference type="InterPro" id="IPR048254">
    <property type="entry name" value="CDP_ALCOHOL_P_TRANSF_CS"/>
</dbReference>
<keyword evidence="3" id="KW-0444">Lipid biosynthesis</keyword>
<dbReference type="Pfam" id="PF01066">
    <property type="entry name" value="CDP-OH_P_transf"/>
    <property type="match status" value="1"/>
</dbReference>
<evidence type="ECO:0000313" key="14">
    <source>
        <dbReference type="EMBL" id="TDP94535.1"/>
    </source>
</evidence>
<dbReference type="UniPathway" id="UPA00085"/>
<dbReference type="RefSeq" id="WP_133616145.1">
    <property type="nucleotide sequence ID" value="NZ_SNYA01000002.1"/>
</dbReference>
<dbReference type="InterPro" id="IPR000462">
    <property type="entry name" value="CDP-OH_P_trans"/>
</dbReference>
<comment type="subcellular location">
    <subcellularLocation>
        <location evidence="1">Membrane</location>
        <topology evidence="1">Multi-pass membrane protein</topology>
    </subcellularLocation>
</comment>
<evidence type="ECO:0000256" key="9">
    <source>
        <dbReference type="ARBA" id="ARBA00023209"/>
    </source>
</evidence>
<evidence type="ECO:0000256" key="3">
    <source>
        <dbReference type="ARBA" id="ARBA00022516"/>
    </source>
</evidence>
<dbReference type="NCBIfam" id="TIGR00560">
    <property type="entry name" value="pgsA"/>
    <property type="match status" value="1"/>
</dbReference>
<gene>
    <name evidence="14" type="ORF">EDF62_0955</name>
</gene>
<dbReference type="GO" id="GO:0046474">
    <property type="term" value="P:glycerophospholipid biosynthetic process"/>
    <property type="evidence" value="ECO:0007669"/>
    <property type="project" value="TreeGrafter"/>
</dbReference>
<dbReference type="Gene3D" id="1.20.120.1760">
    <property type="match status" value="1"/>
</dbReference>
<dbReference type="InterPro" id="IPR004570">
    <property type="entry name" value="Phosphatidylglycerol_P_synth"/>
</dbReference>
<evidence type="ECO:0000256" key="12">
    <source>
        <dbReference type="RuleBase" id="RU003750"/>
    </source>
</evidence>
<keyword evidence="4 12" id="KW-0808">Transferase</keyword>
<dbReference type="OrthoDB" id="9796672at2"/>
<accession>A0A4R6S6V9</accession>
<evidence type="ECO:0000256" key="13">
    <source>
        <dbReference type="SAM" id="Phobius"/>
    </source>
</evidence>
<evidence type="ECO:0000256" key="8">
    <source>
        <dbReference type="ARBA" id="ARBA00023136"/>
    </source>
</evidence>
<evidence type="ECO:0000256" key="4">
    <source>
        <dbReference type="ARBA" id="ARBA00022679"/>
    </source>
</evidence>
<keyword evidence="15" id="KW-1185">Reference proteome</keyword>
<sequence length="201" mass="21396">MSDAAAGAKPSNWNAPNIITGARIVATPFFVWMLLADNGENGALRWAAAVFFVVAIATDAWDGYLARSRGLITDLGKLLDPIADKFLTGAALVGLSILDELPWWVTIVVLIREIGVTIHRLMIVHDVVVAAAWMGKLKTVAQSVAITLALLPLADVLGPAAPVAIWLNIITMTIAVALTILSGLDYVLAYVRSRRDSGARG</sequence>
<dbReference type="EC" id="2.7.8.5" evidence="11"/>
<keyword evidence="5 13" id="KW-0812">Transmembrane</keyword>
<dbReference type="AlphaFoldDB" id="A0A4R6S6V9"/>
<reference evidence="14 15" key="1">
    <citation type="submission" date="2019-03" db="EMBL/GenBank/DDBJ databases">
        <title>Genomic analyses of the natural microbiome of Caenorhabditis elegans.</title>
        <authorList>
            <person name="Samuel B."/>
        </authorList>
    </citation>
    <scope>NUCLEOTIDE SEQUENCE [LARGE SCALE GENOMIC DNA]</scope>
    <source>
        <strain evidence="14 15">JUb18</strain>
    </source>
</reference>
<evidence type="ECO:0000313" key="15">
    <source>
        <dbReference type="Proteomes" id="UP000295601"/>
    </source>
</evidence>
<organism evidence="14 15">
    <name type="scientific">Leucobacter luti</name>
    <dbReference type="NCBI Taxonomy" id="340320"/>
    <lineage>
        <taxon>Bacteria</taxon>
        <taxon>Bacillati</taxon>
        <taxon>Actinomycetota</taxon>
        <taxon>Actinomycetes</taxon>
        <taxon>Micrococcales</taxon>
        <taxon>Microbacteriaceae</taxon>
        <taxon>Leucobacter</taxon>
    </lineage>
</organism>
<dbReference type="InterPro" id="IPR050324">
    <property type="entry name" value="CDP-alcohol_PTase-I"/>
</dbReference>
<dbReference type="PANTHER" id="PTHR14269:SF52">
    <property type="entry name" value="PHOSPHATIDYLGLYCEROPHOSPHATE SYNTHASE-RELATED"/>
    <property type="match status" value="1"/>
</dbReference>
<keyword evidence="9" id="KW-0594">Phospholipid biosynthesis</keyword>
<protein>
    <recommendedName>
        <fullName evidence="11">CDP-diacylglycerol--glycerol-3-phosphate 3-phosphatidyltransferase</fullName>
        <ecNumber evidence="11">2.7.8.5</ecNumber>
    </recommendedName>
</protein>
<keyword evidence="6 13" id="KW-1133">Transmembrane helix</keyword>
<name>A0A4R6S6V9_9MICO</name>
<feature type="transmembrane region" description="Helical" evidence="13">
    <location>
        <begin position="18"/>
        <end position="36"/>
    </location>
</feature>
<evidence type="ECO:0000256" key="6">
    <source>
        <dbReference type="ARBA" id="ARBA00022989"/>
    </source>
</evidence>
<dbReference type="InterPro" id="IPR043130">
    <property type="entry name" value="CDP-OH_PTrfase_TM_dom"/>
</dbReference>
<evidence type="ECO:0000256" key="11">
    <source>
        <dbReference type="NCBIfam" id="TIGR00560"/>
    </source>
</evidence>
<evidence type="ECO:0000256" key="5">
    <source>
        <dbReference type="ARBA" id="ARBA00022692"/>
    </source>
</evidence>
<dbReference type="Proteomes" id="UP000295601">
    <property type="component" value="Unassembled WGS sequence"/>
</dbReference>
<dbReference type="PROSITE" id="PS00379">
    <property type="entry name" value="CDP_ALCOHOL_P_TRANSF"/>
    <property type="match status" value="1"/>
</dbReference>
<dbReference type="PANTHER" id="PTHR14269">
    <property type="entry name" value="CDP-DIACYLGLYCEROL--GLYCEROL-3-PHOSPHATE 3-PHOSPHATIDYLTRANSFERASE-RELATED"/>
    <property type="match status" value="1"/>
</dbReference>
<keyword evidence="8 13" id="KW-0472">Membrane</keyword>
<keyword evidence="7" id="KW-0443">Lipid metabolism</keyword>
<evidence type="ECO:0000256" key="10">
    <source>
        <dbReference type="ARBA" id="ARBA00023264"/>
    </source>
</evidence>
<evidence type="ECO:0000256" key="2">
    <source>
        <dbReference type="ARBA" id="ARBA00010441"/>
    </source>
</evidence>
<dbReference type="GO" id="GO:0008444">
    <property type="term" value="F:CDP-diacylglycerol-glycerol-3-phosphate 3-phosphatidyltransferase activity"/>
    <property type="evidence" value="ECO:0007669"/>
    <property type="project" value="UniProtKB-UniRule"/>
</dbReference>
<comment type="similarity">
    <text evidence="2 12">Belongs to the CDP-alcohol phosphatidyltransferase class-I family.</text>
</comment>
<feature type="transmembrane region" description="Helical" evidence="13">
    <location>
        <begin position="163"/>
        <end position="191"/>
    </location>
</feature>
<feature type="transmembrane region" description="Helical" evidence="13">
    <location>
        <begin position="43"/>
        <end position="66"/>
    </location>
</feature>
<evidence type="ECO:0000256" key="1">
    <source>
        <dbReference type="ARBA" id="ARBA00004141"/>
    </source>
</evidence>
<proteinExistence type="inferred from homology"/>